<dbReference type="InterPro" id="IPR015424">
    <property type="entry name" value="PyrdxlP-dep_Trfase"/>
</dbReference>
<proteinExistence type="predicted"/>
<name>A0A8J3YKS0_9ACTN</name>
<keyword evidence="3" id="KW-0808">Transferase</keyword>
<keyword evidence="1" id="KW-0663">Pyridoxal phosphate</keyword>
<keyword evidence="3" id="KW-0032">Aminotransferase</keyword>
<accession>A0A8J3YKS0</accession>
<dbReference type="InterPro" id="IPR000192">
    <property type="entry name" value="Aminotrans_V_dom"/>
</dbReference>
<dbReference type="Gene3D" id="3.40.640.10">
    <property type="entry name" value="Type I PLP-dependent aspartate aminotransferase-like (Major domain)"/>
    <property type="match status" value="1"/>
</dbReference>
<protein>
    <submittedName>
        <fullName evidence="3">Class V aminotransferase</fullName>
    </submittedName>
</protein>
<dbReference type="PROSITE" id="PS51257">
    <property type="entry name" value="PROKAR_LIPOPROTEIN"/>
    <property type="match status" value="1"/>
</dbReference>
<dbReference type="RefSeq" id="WP_203900700.1">
    <property type="nucleotide sequence ID" value="NZ_BOPF01000014.1"/>
</dbReference>
<dbReference type="Pfam" id="PF00266">
    <property type="entry name" value="Aminotran_5"/>
    <property type="match status" value="1"/>
</dbReference>
<evidence type="ECO:0000313" key="4">
    <source>
        <dbReference type="Proteomes" id="UP000619260"/>
    </source>
</evidence>
<keyword evidence="4" id="KW-1185">Reference proteome</keyword>
<dbReference type="SUPFAM" id="SSF53383">
    <property type="entry name" value="PLP-dependent transferases"/>
    <property type="match status" value="1"/>
</dbReference>
<sequence>MVGRRELIAGGTLAALAACGPKAKAPAAPFDASDWSSVRAQFGLERDKAHFAAFVFASHPASVRARIAEHAAGLDRDPVGYLGRHEEELEARVVERAAAYLGVPGGEVAFTDSTTAGLGLLYSGLKLGPGDEILTTEHDFYATHESLRLVAARTGAVVRKVRLYADAARATTDEIVSAFTAALTPSVKVVALTWVHSGTGVRLPVRALADAARSRTQALICLDAVHGFGCSAGPVTDLGVDFFVSGCHKWLFGPRGTGLVWGSAEAWRRYTPVVPSFSGAGIGAWLDGTVPAREPGPLATPGGYHTFEHRWALAEAFDFHTTIGRDRVAQRTAALQQRLADGLRQIPTVTVHTPKELSAGLVCCELSTADPTTAVGRLYEQGVLASATPYRERYLRLGTSIATDETDVDRALAAIRAL</sequence>
<dbReference type="Proteomes" id="UP000619260">
    <property type="component" value="Unassembled WGS sequence"/>
</dbReference>
<comment type="caution">
    <text evidence="3">The sequence shown here is derived from an EMBL/GenBank/DDBJ whole genome shotgun (WGS) entry which is preliminary data.</text>
</comment>
<dbReference type="EMBL" id="BOPF01000014">
    <property type="protein sequence ID" value="GIJ47179.1"/>
    <property type="molecule type" value="Genomic_DNA"/>
</dbReference>
<dbReference type="InterPro" id="IPR015422">
    <property type="entry name" value="PyrdxlP-dep_Trfase_small"/>
</dbReference>
<gene>
    <name evidence="3" type="ORF">Val02_40650</name>
</gene>
<dbReference type="PANTHER" id="PTHR43092">
    <property type="entry name" value="L-CYSTEINE DESULFHYDRASE"/>
    <property type="match status" value="1"/>
</dbReference>
<evidence type="ECO:0000313" key="3">
    <source>
        <dbReference type="EMBL" id="GIJ47179.1"/>
    </source>
</evidence>
<evidence type="ECO:0000256" key="1">
    <source>
        <dbReference type="ARBA" id="ARBA00022898"/>
    </source>
</evidence>
<dbReference type="GO" id="GO:0008483">
    <property type="term" value="F:transaminase activity"/>
    <property type="evidence" value="ECO:0007669"/>
    <property type="project" value="UniProtKB-KW"/>
</dbReference>
<feature type="domain" description="Aminotransferase class V" evidence="2">
    <location>
        <begin position="95"/>
        <end position="385"/>
    </location>
</feature>
<dbReference type="AlphaFoldDB" id="A0A8J3YKS0"/>
<evidence type="ECO:0000259" key="2">
    <source>
        <dbReference type="Pfam" id="PF00266"/>
    </source>
</evidence>
<dbReference type="PANTHER" id="PTHR43092:SF6">
    <property type="entry name" value="BLR1280 PROTEIN"/>
    <property type="match status" value="1"/>
</dbReference>
<organism evidence="3 4">
    <name type="scientific">Virgisporangium aliadipatigenens</name>
    <dbReference type="NCBI Taxonomy" id="741659"/>
    <lineage>
        <taxon>Bacteria</taxon>
        <taxon>Bacillati</taxon>
        <taxon>Actinomycetota</taxon>
        <taxon>Actinomycetes</taxon>
        <taxon>Micromonosporales</taxon>
        <taxon>Micromonosporaceae</taxon>
        <taxon>Virgisporangium</taxon>
    </lineage>
</organism>
<reference evidence="3" key="1">
    <citation type="submission" date="2021-01" db="EMBL/GenBank/DDBJ databases">
        <title>Whole genome shotgun sequence of Virgisporangium aliadipatigenens NBRC 105644.</title>
        <authorList>
            <person name="Komaki H."/>
            <person name="Tamura T."/>
        </authorList>
    </citation>
    <scope>NUCLEOTIDE SEQUENCE</scope>
    <source>
        <strain evidence="3">NBRC 105644</strain>
    </source>
</reference>
<dbReference type="Gene3D" id="3.90.1150.10">
    <property type="entry name" value="Aspartate Aminotransferase, domain 1"/>
    <property type="match status" value="1"/>
</dbReference>
<dbReference type="InterPro" id="IPR015421">
    <property type="entry name" value="PyrdxlP-dep_Trfase_major"/>
</dbReference>